<dbReference type="GO" id="GO:0008198">
    <property type="term" value="F:ferrous iron binding"/>
    <property type="evidence" value="ECO:0007669"/>
    <property type="project" value="InterPro"/>
</dbReference>
<feature type="domain" description="VOC" evidence="10">
    <location>
        <begin position="8"/>
        <end position="120"/>
    </location>
</feature>
<dbReference type="InterPro" id="IPR050383">
    <property type="entry name" value="GlyoxalaseI/FosfomycinResist"/>
</dbReference>
<evidence type="ECO:0000256" key="2">
    <source>
        <dbReference type="ARBA" id="ARBA00008784"/>
    </source>
</evidence>
<dbReference type="InterPro" id="IPR004360">
    <property type="entry name" value="Glyas_Fos-R_dOase_dom"/>
</dbReference>
<dbReference type="Gene3D" id="3.10.180.10">
    <property type="entry name" value="2,3-Dihydroxybiphenyl 1,2-Dioxygenase, domain 1"/>
    <property type="match status" value="2"/>
</dbReference>
<dbReference type="PROSITE" id="PS51819">
    <property type="entry name" value="VOC"/>
    <property type="match status" value="2"/>
</dbReference>
<dbReference type="PROSITE" id="PS00082">
    <property type="entry name" value="EXTRADIOL_DIOXYGENAS"/>
    <property type="match status" value="1"/>
</dbReference>
<dbReference type="AlphaFoldDB" id="A0A328VJD6"/>
<organism evidence="11 12">
    <name type="scientific">Thermogemmatispora tikiterensis</name>
    <dbReference type="NCBI Taxonomy" id="1825093"/>
    <lineage>
        <taxon>Bacteria</taxon>
        <taxon>Bacillati</taxon>
        <taxon>Chloroflexota</taxon>
        <taxon>Ktedonobacteria</taxon>
        <taxon>Thermogemmatisporales</taxon>
        <taxon>Thermogemmatisporaceae</taxon>
        <taxon>Thermogemmatispora</taxon>
    </lineage>
</organism>
<name>A0A328VJD6_9CHLR</name>
<protein>
    <submittedName>
        <fullName evidence="11">Catechol 1,2-dioxygenase</fullName>
    </submittedName>
</protein>
<evidence type="ECO:0000256" key="3">
    <source>
        <dbReference type="ARBA" id="ARBA00022723"/>
    </source>
</evidence>
<keyword evidence="3" id="KW-0479">Metal-binding</keyword>
<evidence type="ECO:0000313" key="11">
    <source>
        <dbReference type="EMBL" id="RAQ97587.1"/>
    </source>
</evidence>
<keyword evidence="7 8" id="KW-0408">Iron</keyword>
<comment type="cofactor">
    <cofactor evidence="1 8">
        <name>Fe(2+)</name>
        <dbReference type="ChEBI" id="CHEBI:29033"/>
    </cofactor>
</comment>
<dbReference type="Proteomes" id="UP000248706">
    <property type="component" value="Unassembled WGS sequence"/>
</dbReference>
<dbReference type="PANTHER" id="PTHR21366">
    <property type="entry name" value="GLYOXALASE FAMILY PROTEIN"/>
    <property type="match status" value="1"/>
</dbReference>
<dbReference type="InterPro" id="IPR000486">
    <property type="entry name" value="Xdiol_ring_cleave_dOase_1/2"/>
</dbReference>
<evidence type="ECO:0000256" key="8">
    <source>
        <dbReference type="RuleBase" id="RU000683"/>
    </source>
</evidence>
<dbReference type="OrthoDB" id="317332at2"/>
<evidence type="ECO:0000259" key="10">
    <source>
        <dbReference type="PROSITE" id="PS51819"/>
    </source>
</evidence>
<evidence type="ECO:0000256" key="5">
    <source>
        <dbReference type="ARBA" id="ARBA00022964"/>
    </source>
</evidence>
<dbReference type="GO" id="GO:0051213">
    <property type="term" value="F:dioxygenase activity"/>
    <property type="evidence" value="ECO:0007669"/>
    <property type="project" value="UniProtKB-KW"/>
</dbReference>
<dbReference type="Pfam" id="PF00903">
    <property type="entry name" value="Glyoxalase"/>
    <property type="match status" value="2"/>
</dbReference>
<dbReference type="RefSeq" id="WP_112432088.1">
    <property type="nucleotide sequence ID" value="NZ_MCIF01000002.1"/>
</dbReference>
<evidence type="ECO:0000256" key="4">
    <source>
        <dbReference type="ARBA" id="ARBA00022797"/>
    </source>
</evidence>
<dbReference type="InterPro" id="IPR037523">
    <property type="entry name" value="VOC_core"/>
</dbReference>
<reference evidence="11 12" key="1">
    <citation type="submission" date="2016-08" db="EMBL/GenBank/DDBJ databases">
        <title>Analysis of Carbohydrate Active Enzymes in Thermogemmatispora T81 Reveals Carbohydrate Degradation Ability.</title>
        <authorList>
            <person name="Tomazini A."/>
            <person name="Lal S."/>
            <person name="Stott M."/>
            <person name="Henrissat B."/>
            <person name="Polikarpov I."/>
            <person name="Sparling R."/>
            <person name="Levin D.B."/>
        </authorList>
    </citation>
    <scope>NUCLEOTIDE SEQUENCE [LARGE SCALE GENOMIC DNA]</scope>
    <source>
        <strain evidence="11 12">T81</strain>
    </source>
</reference>
<keyword evidence="5 8" id="KW-0223">Dioxygenase</keyword>
<sequence>MSKHLLAHLAHVEIITPALEDSLRFFTEVMGMELSERVGDSCYLRCWGEFYHHSLVLTAGEQPALGHIGWRTWGPEELEQAVKEIEAAGQQGQWIERGPGHGPAYRFRGPGGHLNEVFWEVDRYSAPPELRSTYPARPQRFTGRGVAPRQIDHVTVASLDVMRDTHWYCDTLGFRFMEYTVPDEMPDIVVFTQITTNEKSHDLGFVADFSGIPGRVNHVAFFLPEIKDLLRATDILLEAGLSMEYGPGQHGMGEQYYLYFREPGGMRIELNSGGYRNYIPDWEPVRWVPSQGSNTMYRNAAMPDSMTESFPLAPGGSFPEPAATGGTQIDPDLVNPFRRRGRG</sequence>
<evidence type="ECO:0000313" key="12">
    <source>
        <dbReference type="Proteomes" id="UP000248706"/>
    </source>
</evidence>
<dbReference type="InterPro" id="IPR029068">
    <property type="entry name" value="Glyas_Bleomycin-R_OHBP_Dase"/>
</dbReference>
<evidence type="ECO:0000256" key="6">
    <source>
        <dbReference type="ARBA" id="ARBA00023002"/>
    </source>
</evidence>
<keyword evidence="4 8" id="KW-0058">Aromatic hydrocarbons catabolism</keyword>
<keyword evidence="6 8" id="KW-0560">Oxidoreductase</keyword>
<dbReference type="EMBL" id="MCIF01000002">
    <property type="protein sequence ID" value="RAQ97587.1"/>
    <property type="molecule type" value="Genomic_DNA"/>
</dbReference>
<keyword evidence="12" id="KW-1185">Reference proteome</keyword>
<feature type="domain" description="VOC" evidence="10">
    <location>
        <begin position="150"/>
        <end position="273"/>
    </location>
</feature>
<dbReference type="SUPFAM" id="SSF54593">
    <property type="entry name" value="Glyoxalase/Bleomycin resistance protein/Dihydroxybiphenyl dioxygenase"/>
    <property type="match status" value="1"/>
</dbReference>
<evidence type="ECO:0000256" key="1">
    <source>
        <dbReference type="ARBA" id="ARBA00001954"/>
    </source>
</evidence>
<proteinExistence type="inferred from homology"/>
<comment type="caution">
    <text evidence="11">The sequence shown here is derived from an EMBL/GenBank/DDBJ whole genome shotgun (WGS) entry which is preliminary data.</text>
</comment>
<feature type="region of interest" description="Disordered" evidence="9">
    <location>
        <begin position="308"/>
        <end position="343"/>
    </location>
</feature>
<gene>
    <name evidence="11" type="ORF">A4R35_18765</name>
</gene>
<comment type="similarity">
    <text evidence="2 8">Belongs to the extradiol ring-cleavage dioxygenase family.</text>
</comment>
<accession>A0A328VJD6</accession>
<evidence type="ECO:0000256" key="9">
    <source>
        <dbReference type="SAM" id="MobiDB-lite"/>
    </source>
</evidence>
<evidence type="ECO:0000256" key="7">
    <source>
        <dbReference type="ARBA" id="ARBA00023004"/>
    </source>
</evidence>